<evidence type="ECO:0000313" key="1">
    <source>
        <dbReference type="EMBL" id="KAI3746903.1"/>
    </source>
</evidence>
<sequence>MSNDLLSMGSHLKPLVLSIGEYSQCIMENTQVCMMAKVDEDTESSSDHSDCGSEVRTLFNYELFQSLKAQVQFMKEEFENLKVKLSHERQTMLNFRDENAMLKDVVKEKESEKEILKKDKDVLKSKISELERDLVNLNAEKGKVVNDDETSSCADSISSFKSVGFTYKDLNECYKTRKPEFSEFSSLFSPCLPTESAKVEANSTESQCQYDESDSETDVENQISLSDSFTSNSSKESKGENIMNQNLNSDFSKIMTEEIFTEMMNASDPVPIIKKMESNSEVNQASIFEKQITDLQKTIEELEDENIDLRFKLDKSSEENKELSRELKVLKDDLFKQNLKEKKIFESLNWNVHSNPEFETINSKTSVVYTTTPEYPPSIFEKGETSCTSKPKLSSTKKANKILFHELNVKMTWKCVPKPRYEWRIKAKASHTWYIDSGCSRHMAGFKHLLHNYVEEPVDKDGRAVFKAKRNANLYSVNFPTLSASRPVCLIAKASRAESWIWHQRLSHQNFDAMNQLVRQGIVKGLPELRFEKNSLCPACEMGKMKRTSHKAKTEFSSSTPLELIHMDLCGPMRTQSINDKRYILVMIDEYSRYTWLEFLRNKSDVTELIIAFIKKIQVRLQLPVKSLRSDNGTEFKNEKLHSYLVSVGISHNFSFAHTPQQNGVVERKNRTLVEAARTMCYILNDRDNLANFDKKADE</sequence>
<accession>A0ACB9DJR8</accession>
<reference evidence="2" key="1">
    <citation type="journal article" date="2022" name="Mol. Ecol. Resour.">
        <title>The genomes of chicory, endive, great burdock and yacon provide insights into Asteraceae palaeo-polyploidization history and plant inulin production.</title>
        <authorList>
            <person name="Fan W."/>
            <person name="Wang S."/>
            <person name="Wang H."/>
            <person name="Wang A."/>
            <person name="Jiang F."/>
            <person name="Liu H."/>
            <person name="Zhao H."/>
            <person name="Xu D."/>
            <person name="Zhang Y."/>
        </authorList>
    </citation>
    <scope>NUCLEOTIDE SEQUENCE [LARGE SCALE GENOMIC DNA]</scope>
    <source>
        <strain evidence="2">cv. Niubang</strain>
    </source>
</reference>
<proteinExistence type="predicted"/>
<reference evidence="1 2" key="2">
    <citation type="journal article" date="2022" name="Mol. Ecol. Resour.">
        <title>The genomes of chicory, endive, great burdock and yacon provide insights into Asteraceae paleo-polyploidization history and plant inulin production.</title>
        <authorList>
            <person name="Fan W."/>
            <person name="Wang S."/>
            <person name="Wang H."/>
            <person name="Wang A."/>
            <person name="Jiang F."/>
            <person name="Liu H."/>
            <person name="Zhao H."/>
            <person name="Xu D."/>
            <person name="Zhang Y."/>
        </authorList>
    </citation>
    <scope>NUCLEOTIDE SEQUENCE [LARGE SCALE GENOMIC DNA]</scope>
    <source>
        <strain evidence="2">cv. Niubang</strain>
    </source>
</reference>
<evidence type="ECO:0000313" key="2">
    <source>
        <dbReference type="Proteomes" id="UP001055879"/>
    </source>
</evidence>
<name>A0ACB9DJR8_ARCLA</name>
<organism evidence="1 2">
    <name type="scientific">Arctium lappa</name>
    <name type="common">Greater burdock</name>
    <name type="synonym">Lappa major</name>
    <dbReference type="NCBI Taxonomy" id="4217"/>
    <lineage>
        <taxon>Eukaryota</taxon>
        <taxon>Viridiplantae</taxon>
        <taxon>Streptophyta</taxon>
        <taxon>Embryophyta</taxon>
        <taxon>Tracheophyta</taxon>
        <taxon>Spermatophyta</taxon>
        <taxon>Magnoliopsida</taxon>
        <taxon>eudicotyledons</taxon>
        <taxon>Gunneridae</taxon>
        <taxon>Pentapetalae</taxon>
        <taxon>asterids</taxon>
        <taxon>campanulids</taxon>
        <taxon>Asterales</taxon>
        <taxon>Asteraceae</taxon>
        <taxon>Carduoideae</taxon>
        <taxon>Cardueae</taxon>
        <taxon>Arctiinae</taxon>
        <taxon>Arctium</taxon>
    </lineage>
</organism>
<protein>
    <submittedName>
        <fullName evidence="1">Uncharacterized protein</fullName>
    </submittedName>
</protein>
<dbReference type="Proteomes" id="UP001055879">
    <property type="component" value="Linkage Group LG03"/>
</dbReference>
<keyword evidence="2" id="KW-1185">Reference proteome</keyword>
<comment type="caution">
    <text evidence="1">The sequence shown here is derived from an EMBL/GenBank/DDBJ whole genome shotgun (WGS) entry which is preliminary data.</text>
</comment>
<dbReference type="EMBL" id="CM042049">
    <property type="protein sequence ID" value="KAI3746903.1"/>
    <property type="molecule type" value="Genomic_DNA"/>
</dbReference>
<gene>
    <name evidence="1" type="ORF">L6452_09345</name>
</gene>